<organism evidence="1 2">
    <name type="scientific">Klebsiella pneumoniae</name>
    <dbReference type="NCBI Taxonomy" id="573"/>
    <lineage>
        <taxon>Bacteria</taxon>
        <taxon>Pseudomonadati</taxon>
        <taxon>Pseudomonadota</taxon>
        <taxon>Gammaproteobacteria</taxon>
        <taxon>Enterobacterales</taxon>
        <taxon>Enterobacteriaceae</taxon>
        <taxon>Klebsiella/Raoultella group</taxon>
        <taxon>Klebsiella</taxon>
        <taxon>Klebsiella pneumoniae complex</taxon>
    </lineage>
</organism>
<dbReference type="AlphaFoldDB" id="A0A377W7C4"/>
<proteinExistence type="predicted"/>
<sequence length="52" mass="5513">MTGDANTDYNAAIALVKDASRQDDAMVAFQNFVKKYPGFNLPAQTLTTGSGS</sequence>
<evidence type="ECO:0000313" key="1">
    <source>
        <dbReference type="EMBL" id="STT49765.1"/>
    </source>
</evidence>
<accession>A0A377W7C4</accession>
<dbReference type="EMBL" id="UGLB01000003">
    <property type="protein sequence ID" value="STT49765.1"/>
    <property type="molecule type" value="Genomic_DNA"/>
</dbReference>
<reference evidence="1 2" key="1">
    <citation type="submission" date="2018-06" db="EMBL/GenBank/DDBJ databases">
        <authorList>
            <consortium name="Pathogen Informatics"/>
            <person name="Doyle S."/>
        </authorList>
    </citation>
    <scope>NUCLEOTIDE SEQUENCE [LARGE SCALE GENOMIC DNA]</scope>
    <source>
        <strain evidence="1 2">NCTC9637</strain>
    </source>
</reference>
<dbReference type="Proteomes" id="UP000255099">
    <property type="component" value="Unassembled WGS sequence"/>
</dbReference>
<name>A0A377W7C4_KLEPN</name>
<evidence type="ECO:0000313" key="2">
    <source>
        <dbReference type="Proteomes" id="UP000255099"/>
    </source>
</evidence>
<gene>
    <name evidence="1" type="primary">ygbF_2</name>
    <name evidence="1" type="ORF">NCTC9637_04735</name>
</gene>
<protein>
    <submittedName>
        <fullName evidence="1">Tol-pal system protein YbgF</fullName>
    </submittedName>
</protein>